<gene>
    <name evidence="1" type="ORF">RR42_s1987</name>
</gene>
<dbReference type="GO" id="GO:0016491">
    <property type="term" value="F:oxidoreductase activity"/>
    <property type="evidence" value="ECO:0007669"/>
    <property type="project" value="TreeGrafter"/>
</dbReference>
<organism evidence="1 2">
    <name type="scientific">Cupriavidus basilensis</name>
    <dbReference type="NCBI Taxonomy" id="68895"/>
    <lineage>
        <taxon>Bacteria</taxon>
        <taxon>Pseudomonadati</taxon>
        <taxon>Pseudomonadota</taxon>
        <taxon>Betaproteobacteria</taxon>
        <taxon>Burkholderiales</taxon>
        <taxon>Burkholderiaceae</taxon>
        <taxon>Cupriavidus</taxon>
    </lineage>
</organism>
<name>A0A0C4YLY4_9BURK</name>
<reference evidence="1 2" key="1">
    <citation type="journal article" date="2015" name="Genome Announc.">
        <title>Complete Genome Sequence of Cupriavidus basilensis 4G11, Isolated from the Oak Ridge Field Research Center Site.</title>
        <authorList>
            <person name="Ray J."/>
            <person name="Waters R.J."/>
            <person name="Skerker J.M."/>
            <person name="Kuehl J.V."/>
            <person name="Price M.N."/>
            <person name="Huang J."/>
            <person name="Chakraborty R."/>
            <person name="Arkin A.P."/>
            <person name="Deutschbauer A."/>
        </authorList>
    </citation>
    <scope>NUCLEOTIDE SEQUENCE [LARGE SCALE GENOMIC DNA]</scope>
    <source>
        <strain evidence="1">4G11</strain>
    </source>
</reference>
<dbReference type="EMBL" id="CP010537">
    <property type="protein sequence ID" value="AJG23575.1"/>
    <property type="molecule type" value="Genomic_DNA"/>
</dbReference>
<dbReference type="KEGG" id="cbw:RR42_s1987"/>
<dbReference type="Proteomes" id="UP000031843">
    <property type="component" value="Chromosome secondary"/>
</dbReference>
<dbReference type="PANTHER" id="PTHR12697:SF5">
    <property type="entry name" value="DEOXYHYPUSINE HYDROXYLASE"/>
    <property type="match status" value="1"/>
</dbReference>
<protein>
    <submittedName>
        <fullName evidence="1">HEAT repeat protein</fullName>
    </submittedName>
</protein>
<accession>A0A0C4YLY4</accession>
<dbReference type="RefSeq" id="WP_043355470.1">
    <property type="nucleotide sequence ID" value="NZ_CP010537.1"/>
</dbReference>
<dbReference type="Gene3D" id="1.25.10.10">
    <property type="entry name" value="Leucine-rich Repeat Variant"/>
    <property type="match status" value="3"/>
</dbReference>
<dbReference type="STRING" id="68895.RR42_s1987"/>
<dbReference type="InterPro" id="IPR016024">
    <property type="entry name" value="ARM-type_fold"/>
</dbReference>
<evidence type="ECO:0000313" key="2">
    <source>
        <dbReference type="Proteomes" id="UP000031843"/>
    </source>
</evidence>
<dbReference type="InterPro" id="IPR004155">
    <property type="entry name" value="PBS_lyase_HEAT"/>
</dbReference>
<dbReference type="InterPro" id="IPR011989">
    <property type="entry name" value="ARM-like"/>
</dbReference>
<dbReference type="SUPFAM" id="SSF48371">
    <property type="entry name" value="ARM repeat"/>
    <property type="match status" value="1"/>
</dbReference>
<proteinExistence type="predicted"/>
<dbReference type="SMART" id="SM00567">
    <property type="entry name" value="EZ_HEAT"/>
    <property type="match status" value="5"/>
</dbReference>
<keyword evidence="2" id="KW-1185">Reference proteome</keyword>
<evidence type="ECO:0000313" key="1">
    <source>
        <dbReference type="EMBL" id="AJG23575.1"/>
    </source>
</evidence>
<dbReference type="AlphaFoldDB" id="A0A0C4YLY4"/>
<sequence>MIDIKEIRRIDCASDALFNGRRLRALPVAENDTRKAPEAGTCVMMRAKAALAGNRDAAADDRAGEEGRAPGEIEDLIAFLRAQPPDERRGANVSLTDPGTADAFVAPLLAAARDEDPYIRASAIHALGHYDMATHAQAAQAVHRALAGDRDASIRAAAASALASQSPEAIPALMVAPNDEVAGVRLQAVIALGSMQVHQAIDTLADRIFSDPDEEVRNYAVNALGEMRHAGATQHLIDSLGSLPWAAHPDTKATLQSLCRALSDAEPNVRRSVCGALASLRDARAVPFFAGALSDGDEEAWCKIIEAISRIDAKHHAAAAWTAGG</sequence>
<dbReference type="Pfam" id="PF13646">
    <property type="entry name" value="HEAT_2"/>
    <property type="match status" value="3"/>
</dbReference>
<dbReference type="PANTHER" id="PTHR12697">
    <property type="entry name" value="PBS LYASE HEAT-LIKE PROTEIN"/>
    <property type="match status" value="1"/>
</dbReference>
<dbReference type="OrthoDB" id="3464935at2"/>